<evidence type="ECO:0000313" key="2">
    <source>
        <dbReference type="EMBL" id="MFH6982943.1"/>
    </source>
</evidence>
<dbReference type="EMBL" id="JBIPKE010000013">
    <property type="protein sequence ID" value="MFH6982943.1"/>
    <property type="molecule type" value="Genomic_DNA"/>
</dbReference>
<reference evidence="2 3" key="1">
    <citation type="journal article" date="2013" name="Int. J. Syst. Evol. Microbiol.">
        <title>Marinoscillum luteum sp. nov., isolated from marine sediment.</title>
        <authorList>
            <person name="Cha I.T."/>
            <person name="Park S.J."/>
            <person name="Kim S.J."/>
            <person name="Kim J.G."/>
            <person name="Jung M.Y."/>
            <person name="Shin K.S."/>
            <person name="Kwon K.K."/>
            <person name="Yang S.H."/>
            <person name="Seo Y.S."/>
            <person name="Rhee S.K."/>
        </authorList>
    </citation>
    <scope>NUCLEOTIDE SEQUENCE [LARGE SCALE GENOMIC DNA]</scope>
    <source>
        <strain evidence="2 3">KCTC 23939</strain>
    </source>
</reference>
<evidence type="ECO:0008006" key="4">
    <source>
        <dbReference type="Google" id="ProtNLM"/>
    </source>
</evidence>
<keyword evidence="1" id="KW-0175">Coiled coil</keyword>
<dbReference type="RefSeq" id="WP_159580640.1">
    <property type="nucleotide sequence ID" value="NZ_JBIPKE010000013.1"/>
</dbReference>
<gene>
    <name evidence="2" type="ORF">ACHKAR_05815</name>
</gene>
<protein>
    <recommendedName>
        <fullName evidence="4">DUF4168 domain-containing protein</fullName>
    </recommendedName>
</protein>
<keyword evidence="3" id="KW-1185">Reference proteome</keyword>
<name>A0ABW7N607_9BACT</name>
<proteinExistence type="predicted"/>
<feature type="coiled-coil region" evidence="1">
    <location>
        <begin position="32"/>
        <end position="79"/>
    </location>
</feature>
<organism evidence="2 3">
    <name type="scientific">Marinoscillum luteum</name>
    <dbReference type="NCBI Taxonomy" id="861051"/>
    <lineage>
        <taxon>Bacteria</taxon>
        <taxon>Pseudomonadati</taxon>
        <taxon>Bacteroidota</taxon>
        <taxon>Cytophagia</taxon>
        <taxon>Cytophagales</taxon>
        <taxon>Reichenbachiellaceae</taxon>
        <taxon>Marinoscillum</taxon>
    </lineage>
</organism>
<sequence>MRKSSRLIIVALIALTYAFPAFCLGGGEEANFQTLSQKLENAIEERNFHEAREAIEELMPLMKEELKKDKKTLSELKREESPEMDPTEFEKKLVRKTELYDALKELVNISPAALRVKSERIKTDVKEFIDLS</sequence>
<dbReference type="Proteomes" id="UP001610063">
    <property type="component" value="Unassembled WGS sequence"/>
</dbReference>
<comment type="caution">
    <text evidence="2">The sequence shown here is derived from an EMBL/GenBank/DDBJ whole genome shotgun (WGS) entry which is preliminary data.</text>
</comment>
<evidence type="ECO:0000313" key="3">
    <source>
        <dbReference type="Proteomes" id="UP001610063"/>
    </source>
</evidence>
<evidence type="ECO:0000256" key="1">
    <source>
        <dbReference type="SAM" id="Coils"/>
    </source>
</evidence>
<accession>A0ABW7N607</accession>